<dbReference type="eggNOG" id="COG5011">
    <property type="taxonomic scope" value="Bacteria"/>
</dbReference>
<dbReference type="STRING" id="485916.Dtox_3327"/>
<sequence length="232" mass="25716">MARYRIMFSKLGPARYISHLDLMKAFERSLKRAALPVALTQGFNPHPVMSFAAPVPVGMDGEKEYLDMELTEAINSEQVKAALRDMLPEGLGVKNVRQVDQAAPSPMAVVNRASYEAVGWETDLSIDELNSAINEFLNSQQIIIERKNKKTNTIKAVDIRPGIYSMKTSVSEQGVPQLKLELAIGSAANVRPEDVISALSRFNPQTDLTDALIRRTGLYVKNNDGIKSLWEV</sequence>
<name>C8W5Q8_DESAS</name>
<reference evidence="2 3" key="1">
    <citation type="journal article" date="2009" name="Stand. Genomic Sci.">
        <title>Complete genome sequence of Desulfotomaculum acetoxidans type strain (5575).</title>
        <authorList>
            <person name="Spring S."/>
            <person name="Lapidus A."/>
            <person name="Schroder M."/>
            <person name="Gleim D."/>
            <person name="Sims D."/>
            <person name="Meincke L."/>
            <person name="Glavina Del Rio T."/>
            <person name="Tice H."/>
            <person name="Copeland A."/>
            <person name="Cheng J.F."/>
            <person name="Lucas S."/>
            <person name="Chen F."/>
            <person name="Nolan M."/>
            <person name="Bruce D."/>
            <person name="Goodwin L."/>
            <person name="Pitluck S."/>
            <person name="Ivanova N."/>
            <person name="Mavromatis K."/>
            <person name="Mikhailova N."/>
            <person name="Pati A."/>
            <person name="Chen A."/>
            <person name="Palaniappan K."/>
            <person name="Land M."/>
            <person name="Hauser L."/>
            <person name="Chang Y.J."/>
            <person name="Jeffries C.D."/>
            <person name="Chain P."/>
            <person name="Saunders E."/>
            <person name="Brettin T."/>
            <person name="Detter J.C."/>
            <person name="Goker M."/>
            <person name="Bristow J."/>
            <person name="Eisen J.A."/>
            <person name="Markowitz V."/>
            <person name="Hugenholtz P."/>
            <person name="Kyrpides N.C."/>
            <person name="Klenk H.P."/>
            <person name="Han C."/>
        </authorList>
    </citation>
    <scope>NUCLEOTIDE SEQUENCE [LARGE SCALE GENOMIC DNA]</scope>
    <source>
        <strain evidence="3">ATCC 49208 / DSM 771 / VKM B-1644</strain>
    </source>
</reference>
<dbReference type="Pfam" id="PF10105">
    <property type="entry name" value="DUF2344"/>
    <property type="match status" value="1"/>
</dbReference>
<dbReference type="AlphaFoldDB" id="C8W5Q8"/>
<dbReference type="NCBIfam" id="TIGR03936">
    <property type="entry name" value="sam_1_link_chp"/>
    <property type="match status" value="1"/>
</dbReference>
<evidence type="ECO:0000313" key="2">
    <source>
        <dbReference type="EMBL" id="ACV64058.1"/>
    </source>
</evidence>
<dbReference type="Proteomes" id="UP000002217">
    <property type="component" value="Chromosome"/>
</dbReference>
<proteinExistence type="predicted"/>
<dbReference type="EMBL" id="CP001720">
    <property type="protein sequence ID" value="ACV64058.1"/>
    <property type="molecule type" value="Genomic_DNA"/>
</dbReference>
<evidence type="ECO:0000259" key="1">
    <source>
        <dbReference type="Pfam" id="PF10105"/>
    </source>
</evidence>
<dbReference type="InterPro" id="IPR018768">
    <property type="entry name" value="DUF2344"/>
</dbReference>
<organism evidence="2 3">
    <name type="scientific">Desulfofarcimen acetoxidans (strain ATCC 49208 / DSM 771 / KCTC 5769 / VKM B-1644 / 5575)</name>
    <name type="common">Desulfotomaculum acetoxidans</name>
    <dbReference type="NCBI Taxonomy" id="485916"/>
    <lineage>
        <taxon>Bacteria</taxon>
        <taxon>Bacillati</taxon>
        <taxon>Bacillota</taxon>
        <taxon>Clostridia</taxon>
        <taxon>Eubacteriales</taxon>
        <taxon>Peptococcaceae</taxon>
        <taxon>Desulfofarcimen</taxon>
    </lineage>
</organism>
<evidence type="ECO:0000313" key="3">
    <source>
        <dbReference type="Proteomes" id="UP000002217"/>
    </source>
</evidence>
<protein>
    <recommendedName>
        <fullName evidence="1">DUF2344 domain-containing protein</fullName>
    </recommendedName>
</protein>
<dbReference type="KEGG" id="dae:Dtox_3327"/>
<gene>
    <name evidence="2" type="ordered locus">Dtox_3327</name>
</gene>
<accession>C8W5Q8</accession>
<keyword evidence="3" id="KW-1185">Reference proteome</keyword>
<feature type="domain" description="DUF2344" evidence="1">
    <location>
        <begin position="3"/>
        <end position="192"/>
    </location>
</feature>
<dbReference type="RefSeq" id="WP_015758748.1">
    <property type="nucleotide sequence ID" value="NC_013216.1"/>
</dbReference>
<dbReference type="OrthoDB" id="9780488at2"/>
<dbReference type="HOGENOM" id="CLU_083579_0_1_9"/>